<evidence type="ECO:0000256" key="1">
    <source>
        <dbReference type="SAM" id="MobiDB-lite"/>
    </source>
</evidence>
<proteinExistence type="predicted"/>
<feature type="compositionally biased region" description="Basic residues" evidence="1">
    <location>
        <begin position="62"/>
        <end position="71"/>
    </location>
</feature>
<keyword evidence="3" id="KW-1185">Reference proteome</keyword>
<name>A0AAV7QM41_PLEWA</name>
<dbReference type="AlphaFoldDB" id="A0AAV7QM41"/>
<comment type="caution">
    <text evidence="2">The sequence shown here is derived from an EMBL/GenBank/DDBJ whole genome shotgun (WGS) entry which is preliminary data.</text>
</comment>
<accession>A0AAV7QM41</accession>
<dbReference type="EMBL" id="JANPWB010000010">
    <property type="protein sequence ID" value="KAJ1141571.1"/>
    <property type="molecule type" value="Genomic_DNA"/>
</dbReference>
<dbReference type="Proteomes" id="UP001066276">
    <property type="component" value="Chromosome 6"/>
</dbReference>
<reference evidence="2" key="1">
    <citation type="journal article" date="2022" name="bioRxiv">
        <title>Sequencing and chromosome-scale assembly of the giantPleurodeles waltlgenome.</title>
        <authorList>
            <person name="Brown T."/>
            <person name="Elewa A."/>
            <person name="Iarovenko S."/>
            <person name="Subramanian E."/>
            <person name="Araus A.J."/>
            <person name="Petzold A."/>
            <person name="Susuki M."/>
            <person name="Suzuki K.-i.T."/>
            <person name="Hayashi T."/>
            <person name="Toyoda A."/>
            <person name="Oliveira C."/>
            <person name="Osipova E."/>
            <person name="Leigh N.D."/>
            <person name="Simon A."/>
            <person name="Yun M.H."/>
        </authorList>
    </citation>
    <scope>NUCLEOTIDE SEQUENCE</scope>
    <source>
        <strain evidence="2">20211129_DDA</strain>
        <tissue evidence="2">Liver</tissue>
    </source>
</reference>
<evidence type="ECO:0000313" key="2">
    <source>
        <dbReference type="EMBL" id="KAJ1141571.1"/>
    </source>
</evidence>
<sequence length="153" mass="16214">MAEKRFRTEALLETLMLRMDAMDHTIASLKAQPSSSGWACDQADRPQRAGAPPRKAFPPALRRVRGQRKGKGASESQAEATPEQVPDCVDLPLRQSGLVHPCLLVGGQPWSGGMGQVTAQTVTTCVVLGRVGTDAGVSSVGETSQRDLVGHLA</sequence>
<protein>
    <submittedName>
        <fullName evidence="2">Uncharacterized protein</fullName>
    </submittedName>
</protein>
<evidence type="ECO:0000313" key="3">
    <source>
        <dbReference type="Proteomes" id="UP001066276"/>
    </source>
</evidence>
<gene>
    <name evidence="2" type="ORF">NDU88_007899</name>
</gene>
<feature type="region of interest" description="Disordered" evidence="1">
    <location>
        <begin position="30"/>
        <end position="87"/>
    </location>
</feature>
<organism evidence="2 3">
    <name type="scientific">Pleurodeles waltl</name>
    <name type="common">Iberian ribbed newt</name>
    <dbReference type="NCBI Taxonomy" id="8319"/>
    <lineage>
        <taxon>Eukaryota</taxon>
        <taxon>Metazoa</taxon>
        <taxon>Chordata</taxon>
        <taxon>Craniata</taxon>
        <taxon>Vertebrata</taxon>
        <taxon>Euteleostomi</taxon>
        <taxon>Amphibia</taxon>
        <taxon>Batrachia</taxon>
        <taxon>Caudata</taxon>
        <taxon>Salamandroidea</taxon>
        <taxon>Salamandridae</taxon>
        <taxon>Pleurodelinae</taxon>
        <taxon>Pleurodeles</taxon>
    </lineage>
</organism>